<proteinExistence type="predicted"/>
<accession>A0AAP9XKM2</accession>
<name>A0AAP9XKM2_RAOTE</name>
<feature type="signal peptide" evidence="1">
    <location>
        <begin position="1"/>
        <end position="18"/>
    </location>
</feature>
<evidence type="ECO:0000313" key="2">
    <source>
        <dbReference type="EMBL" id="QPF06569.1"/>
    </source>
</evidence>
<reference evidence="2 3" key="1">
    <citation type="submission" date="2020-10" db="EMBL/GenBank/DDBJ databases">
        <title>Resistance determinants and their genetic context in bacteria from a longitudinal study of pigs reared under conventional and antibiotic-free husbandry practices.</title>
        <authorList>
            <person name="Poulin-Laprade D."/>
            <person name="Brouard J.-S."/>
            <person name="Gagnon N."/>
            <person name="Turcotte A."/>
            <person name="Langlois A."/>
            <person name="Matte J.J."/>
            <person name="Carrillo C.D."/>
            <person name="Zaheer R."/>
            <person name="McAllister T."/>
            <person name="Topp E."/>
            <person name="Talbot G."/>
        </authorList>
    </citation>
    <scope>NUCLEOTIDE SEQUENCE [LARGE SCALE GENOMIC DNA]</scope>
    <source>
        <strain evidence="2 3">Res13-Abat-PEB01-P1-04-A</strain>
    </source>
</reference>
<organism evidence="2 3">
    <name type="scientific">Raoultella terrigena</name>
    <name type="common">Klebsiella terrigena</name>
    <dbReference type="NCBI Taxonomy" id="577"/>
    <lineage>
        <taxon>Bacteria</taxon>
        <taxon>Pseudomonadati</taxon>
        <taxon>Pseudomonadota</taxon>
        <taxon>Gammaproteobacteria</taxon>
        <taxon>Enterobacterales</taxon>
        <taxon>Enterobacteriaceae</taxon>
        <taxon>Klebsiella/Raoultella group</taxon>
        <taxon>Raoultella</taxon>
    </lineage>
</organism>
<keyword evidence="1" id="KW-0732">Signal</keyword>
<sequence>MRIIFILFLMFISPTVTFANKFDVGFLSPSGVNKEFVDKVNFAMINVYNENQLEENLKIAKSNNLMLFLDLGPSLNTSRDNNDIRVTYKDSENIEHTKVLTPLDKNKLRKLPSQEELNIRVSKYIPLIKEYKNNISAIFLADEPYLNGLNKSDLELVANSTRKMLDDNNLNNIKLGVIFASAMFNKSFAKNLDSLSVNYVKTIDNHYNEILKKKQDNLATDEEKEWLQIIERNRLTTYDSAGNIYTDGGIPKGFDIYSFDFYLSTILLDNLYDNVPTWLASQNVEDSCNIFIGKTMRDIKSELSFFRTGSMNTTQGDIKKDKEVLDSLYSCRMGVVLQLLENEIKKTSPNGEIVLISESSSNGVMEFDPQGNIKNGQPEKLIELRVLNEVKRAVNLMKETKHDNIAGVMFFLFNDEYDKTIKINIGGAASMPSVLNEIYSLK</sequence>
<evidence type="ECO:0000313" key="3">
    <source>
        <dbReference type="Proteomes" id="UP000594500"/>
    </source>
</evidence>
<dbReference type="AlphaFoldDB" id="A0AAP9XKM2"/>
<dbReference type="EMBL" id="CP062916">
    <property type="protein sequence ID" value="QPF06569.1"/>
    <property type="molecule type" value="Genomic_DNA"/>
</dbReference>
<protein>
    <submittedName>
        <fullName evidence="2">Uncharacterized protein</fullName>
    </submittedName>
</protein>
<feature type="chain" id="PRO_5044476112" evidence="1">
    <location>
        <begin position="19"/>
        <end position="442"/>
    </location>
</feature>
<dbReference type="Proteomes" id="UP000594500">
    <property type="component" value="Chromosome"/>
</dbReference>
<gene>
    <name evidence="2" type="ORF">IMO34_14375</name>
</gene>
<dbReference type="RefSeq" id="WP_099973615.1">
    <property type="nucleotide sequence ID" value="NZ_CP062916.1"/>
</dbReference>
<evidence type="ECO:0000256" key="1">
    <source>
        <dbReference type="SAM" id="SignalP"/>
    </source>
</evidence>